<keyword evidence="3" id="KW-1185">Reference proteome</keyword>
<dbReference type="Gene3D" id="2.40.260.10">
    <property type="entry name" value="Sortase"/>
    <property type="match status" value="1"/>
</dbReference>
<evidence type="ECO:0000313" key="3">
    <source>
        <dbReference type="Proteomes" id="UP001183176"/>
    </source>
</evidence>
<comment type="caution">
    <text evidence="2">The sequence shown here is derived from an EMBL/GenBank/DDBJ whole genome shotgun (WGS) entry which is preliminary data.</text>
</comment>
<dbReference type="RefSeq" id="WP_311424659.1">
    <property type="nucleotide sequence ID" value="NZ_JAVREH010000041.1"/>
</dbReference>
<gene>
    <name evidence="2" type="ORF">RM423_19210</name>
</gene>
<dbReference type="SUPFAM" id="SSF63817">
    <property type="entry name" value="Sortase"/>
    <property type="match status" value="1"/>
</dbReference>
<evidence type="ECO:0000313" key="2">
    <source>
        <dbReference type="EMBL" id="MDT0263514.1"/>
    </source>
</evidence>
<name>A0ABU2JFP7_9ACTN</name>
<dbReference type="InterPro" id="IPR042001">
    <property type="entry name" value="Sortase_F"/>
</dbReference>
<protein>
    <submittedName>
        <fullName evidence="2">Class F sortase</fullName>
    </submittedName>
</protein>
<dbReference type="InterPro" id="IPR005754">
    <property type="entry name" value="Sortase"/>
</dbReference>
<proteinExistence type="predicted"/>
<dbReference type="CDD" id="cd05829">
    <property type="entry name" value="Sortase_F"/>
    <property type="match status" value="1"/>
</dbReference>
<keyword evidence="1" id="KW-0378">Hydrolase</keyword>
<evidence type="ECO:0000256" key="1">
    <source>
        <dbReference type="ARBA" id="ARBA00022801"/>
    </source>
</evidence>
<reference evidence="3" key="1">
    <citation type="submission" date="2023-07" db="EMBL/GenBank/DDBJ databases">
        <title>30 novel species of actinomycetes from the DSMZ collection.</title>
        <authorList>
            <person name="Nouioui I."/>
        </authorList>
    </citation>
    <scope>NUCLEOTIDE SEQUENCE [LARGE SCALE GENOMIC DNA]</scope>
    <source>
        <strain evidence="3">DSM 44399</strain>
    </source>
</reference>
<accession>A0ABU2JFP7</accession>
<dbReference type="Proteomes" id="UP001183176">
    <property type="component" value="Unassembled WGS sequence"/>
</dbReference>
<dbReference type="Pfam" id="PF04203">
    <property type="entry name" value="Sortase"/>
    <property type="match status" value="1"/>
</dbReference>
<organism evidence="2 3">
    <name type="scientific">Jatrophihabitans lederbergiae</name>
    <dbReference type="NCBI Taxonomy" id="3075547"/>
    <lineage>
        <taxon>Bacteria</taxon>
        <taxon>Bacillati</taxon>
        <taxon>Actinomycetota</taxon>
        <taxon>Actinomycetes</taxon>
        <taxon>Jatrophihabitantales</taxon>
        <taxon>Jatrophihabitantaceae</taxon>
        <taxon>Jatrophihabitans</taxon>
    </lineage>
</organism>
<dbReference type="EMBL" id="JAVREH010000041">
    <property type="protein sequence ID" value="MDT0263514.1"/>
    <property type="molecule type" value="Genomic_DNA"/>
</dbReference>
<sequence>MTMRPTRLVIPSVHLDAPVVGVDVVGGALAVPDDVHTLGWWSEGPSPGAVSGTRVLDGHVDSARQGLGALAVVGHLNLGDIMIVDSEQGEHRYVIVAQRTYHKDALPRDIFATTGHSRLALITCGGPFNSAARQYDDNIVTYAVPATMIPAERGGNTVQVIAKPLLGRTHTRVATIAFVVPSHVGPPVDCDLQR</sequence>
<dbReference type="InterPro" id="IPR023365">
    <property type="entry name" value="Sortase_dom-sf"/>
</dbReference>